<protein>
    <submittedName>
        <fullName evidence="1">Uncharacterized protein</fullName>
    </submittedName>
</protein>
<sequence length="115" mass="13433">MYEVKGFGKAVQFLPRSRPFDKNWQTNIRWREYGDISAVYLNCTAQTNRQQRLILSMQHLTTDNLLHTEEDVTDTALTFYQQLYTFDSIDNESLQYTVAPPVNFTPVNFQSSLLS</sequence>
<reference evidence="1" key="1">
    <citation type="journal article" date="2022" name="IScience">
        <title>Evolution of zygomycete secretomes and the origins of terrestrial fungal ecologies.</title>
        <authorList>
            <person name="Chang Y."/>
            <person name="Wang Y."/>
            <person name="Mondo S."/>
            <person name="Ahrendt S."/>
            <person name="Andreopoulos W."/>
            <person name="Barry K."/>
            <person name="Beard J."/>
            <person name="Benny G.L."/>
            <person name="Blankenship S."/>
            <person name="Bonito G."/>
            <person name="Cuomo C."/>
            <person name="Desiro A."/>
            <person name="Gervers K.A."/>
            <person name="Hundley H."/>
            <person name="Kuo A."/>
            <person name="LaButti K."/>
            <person name="Lang B.F."/>
            <person name="Lipzen A."/>
            <person name="O'Donnell K."/>
            <person name="Pangilinan J."/>
            <person name="Reynolds N."/>
            <person name="Sandor L."/>
            <person name="Smith M.E."/>
            <person name="Tsang A."/>
            <person name="Grigoriev I.V."/>
            <person name="Stajich J.E."/>
            <person name="Spatafora J.W."/>
        </authorList>
    </citation>
    <scope>NUCLEOTIDE SEQUENCE</scope>
    <source>
        <strain evidence="1">RSA 2281</strain>
    </source>
</reference>
<dbReference type="AlphaFoldDB" id="A0AAD5PAM9"/>
<reference evidence="1" key="2">
    <citation type="submission" date="2023-02" db="EMBL/GenBank/DDBJ databases">
        <authorList>
            <consortium name="DOE Joint Genome Institute"/>
            <person name="Mondo S.J."/>
            <person name="Chang Y."/>
            <person name="Wang Y."/>
            <person name="Ahrendt S."/>
            <person name="Andreopoulos W."/>
            <person name="Barry K."/>
            <person name="Beard J."/>
            <person name="Benny G.L."/>
            <person name="Blankenship S."/>
            <person name="Bonito G."/>
            <person name="Cuomo C."/>
            <person name="Desiro A."/>
            <person name="Gervers K.A."/>
            <person name="Hundley H."/>
            <person name="Kuo A."/>
            <person name="LaButti K."/>
            <person name="Lang B.F."/>
            <person name="Lipzen A."/>
            <person name="O'Donnell K."/>
            <person name="Pangilinan J."/>
            <person name="Reynolds N."/>
            <person name="Sandor L."/>
            <person name="Smith M.W."/>
            <person name="Tsang A."/>
            <person name="Grigoriev I.V."/>
            <person name="Stajich J.E."/>
            <person name="Spatafora J.W."/>
        </authorList>
    </citation>
    <scope>NUCLEOTIDE SEQUENCE</scope>
    <source>
        <strain evidence="1">RSA 2281</strain>
    </source>
</reference>
<proteinExistence type="predicted"/>
<name>A0AAD5PAM9_9FUNG</name>
<comment type="caution">
    <text evidence="1">The sequence shown here is derived from an EMBL/GenBank/DDBJ whole genome shotgun (WGS) entry which is preliminary data.</text>
</comment>
<keyword evidence="2" id="KW-1185">Reference proteome</keyword>
<dbReference type="Proteomes" id="UP001209540">
    <property type="component" value="Unassembled WGS sequence"/>
</dbReference>
<accession>A0AAD5PAM9</accession>
<evidence type="ECO:0000313" key="1">
    <source>
        <dbReference type="EMBL" id="KAI9249237.1"/>
    </source>
</evidence>
<gene>
    <name evidence="1" type="ORF">BDA99DRAFT_542324</name>
</gene>
<dbReference type="EMBL" id="JAIXMP010000036">
    <property type="protein sequence ID" value="KAI9249237.1"/>
    <property type="molecule type" value="Genomic_DNA"/>
</dbReference>
<evidence type="ECO:0000313" key="2">
    <source>
        <dbReference type="Proteomes" id="UP001209540"/>
    </source>
</evidence>
<organism evidence="1 2">
    <name type="scientific">Phascolomyces articulosus</name>
    <dbReference type="NCBI Taxonomy" id="60185"/>
    <lineage>
        <taxon>Eukaryota</taxon>
        <taxon>Fungi</taxon>
        <taxon>Fungi incertae sedis</taxon>
        <taxon>Mucoromycota</taxon>
        <taxon>Mucoromycotina</taxon>
        <taxon>Mucoromycetes</taxon>
        <taxon>Mucorales</taxon>
        <taxon>Lichtheimiaceae</taxon>
        <taxon>Phascolomyces</taxon>
    </lineage>
</organism>